<dbReference type="AlphaFoldDB" id="A0A5S9IJS3"/>
<protein>
    <submittedName>
        <fullName evidence="2">Uncharacterized protein</fullName>
    </submittedName>
</protein>
<evidence type="ECO:0000313" key="2">
    <source>
        <dbReference type="EMBL" id="BBM83143.1"/>
    </source>
</evidence>
<organism evidence="2 3">
    <name type="scientific">Uabimicrobium amorphum</name>
    <dbReference type="NCBI Taxonomy" id="2596890"/>
    <lineage>
        <taxon>Bacteria</taxon>
        <taxon>Pseudomonadati</taxon>
        <taxon>Planctomycetota</taxon>
        <taxon>Candidatus Uabimicrobiia</taxon>
        <taxon>Candidatus Uabimicrobiales</taxon>
        <taxon>Candidatus Uabimicrobiaceae</taxon>
        <taxon>Candidatus Uabimicrobium</taxon>
    </lineage>
</organism>
<dbReference type="RefSeq" id="WP_151967357.1">
    <property type="nucleotide sequence ID" value="NZ_AP019860.1"/>
</dbReference>
<dbReference type="KEGG" id="uam:UABAM_01494"/>
<dbReference type="Proteomes" id="UP000326354">
    <property type="component" value="Chromosome"/>
</dbReference>
<reference evidence="2 3" key="1">
    <citation type="submission" date="2019-08" db="EMBL/GenBank/DDBJ databases">
        <title>Complete genome sequence of Candidatus Uab amorphum.</title>
        <authorList>
            <person name="Shiratori T."/>
            <person name="Suzuki S."/>
            <person name="Kakizawa Y."/>
            <person name="Ishida K."/>
        </authorList>
    </citation>
    <scope>NUCLEOTIDE SEQUENCE [LARGE SCALE GENOMIC DNA]</scope>
    <source>
        <strain evidence="2 3">SRT547</strain>
    </source>
</reference>
<gene>
    <name evidence="2" type="ORF">UABAM_01494</name>
</gene>
<evidence type="ECO:0000256" key="1">
    <source>
        <dbReference type="SAM" id="MobiDB-lite"/>
    </source>
</evidence>
<dbReference type="EMBL" id="AP019860">
    <property type="protein sequence ID" value="BBM83143.1"/>
    <property type="molecule type" value="Genomic_DNA"/>
</dbReference>
<sequence length="583" mass="66380">MVRAFYILTIASAMLFVVVKTNSPDDLHINQTEVFTETMDEKIPEWDLLLVEEEKHSPQETNIDDDQPQQIAEIDSQSDNENDFDYEDFEEQYDDFFSAESVSSEVNYTTDNSTQLFIEDKLKMYLQERKQQRLAENAFRPGSRNADDSSFRPGSRNTDDTSFRPGSRTEETSYFRPGSRTEHNGSFRPGSSSTFRPGSQKFRPGSSKSFRPGSSKSFRPGSSKSFRPGSVKSFRPGSAKSFRPGSAKSFRPGGVVFDTQIRHPQLIKMSIENSSLVFLTKSGKKVYFKTNFSNEELQRLAVAVKEWEGFALSQNNTDKGCYTFSHPLLYGTSIIDVINELDTLTGEIYYGNTRRASSYGKYESQALGYRSVMDDLHAFLRENDTESAKILLLEYFNFFDGNPATFTKQRINTALENDQLLIDKQILALELFPSLCDSNSMYRAVSPQELFTQQQFVRAHSAVALFNKNNMNYAQDVRMEKAIEVAQIVGLFLGYSADINIDAESFAQKTPGETYEPQAAFGYNGSLYNRVWKNLTSQEKQTLRRALDGAIDTMRQIPERKVDVVTLENYLIPQIWRKVNATH</sequence>
<feature type="compositionally biased region" description="Basic and acidic residues" evidence="1">
    <location>
        <begin position="157"/>
        <end position="185"/>
    </location>
</feature>
<evidence type="ECO:0000313" key="3">
    <source>
        <dbReference type="Proteomes" id="UP000326354"/>
    </source>
</evidence>
<name>A0A5S9IJS3_UABAM</name>
<feature type="compositionally biased region" description="Low complexity" evidence="1">
    <location>
        <begin position="203"/>
        <end position="228"/>
    </location>
</feature>
<accession>A0A5S9IJS3</accession>
<proteinExistence type="predicted"/>
<feature type="region of interest" description="Disordered" evidence="1">
    <location>
        <begin position="135"/>
        <end position="246"/>
    </location>
</feature>
<keyword evidence="3" id="KW-1185">Reference proteome</keyword>